<organism evidence="3 4">
    <name type="scientific">Sediminicurvatus halobius</name>
    <dbReference type="NCBI Taxonomy" id="2182432"/>
    <lineage>
        <taxon>Bacteria</taxon>
        <taxon>Pseudomonadati</taxon>
        <taxon>Pseudomonadota</taxon>
        <taxon>Gammaproteobacteria</taxon>
        <taxon>Chromatiales</taxon>
        <taxon>Ectothiorhodospiraceae</taxon>
        <taxon>Sediminicurvatus</taxon>
    </lineage>
</organism>
<dbReference type="OrthoDB" id="9815116at2"/>
<dbReference type="Proteomes" id="UP000245474">
    <property type="component" value="Unassembled WGS sequence"/>
</dbReference>
<dbReference type="PANTHER" id="PTHR13696:SF52">
    <property type="entry name" value="PARA FAMILY PROTEIN CT_582"/>
    <property type="match status" value="1"/>
</dbReference>
<dbReference type="CDD" id="cd02042">
    <property type="entry name" value="ParAB_family"/>
    <property type="match status" value="1"/>
</dbReference>
<accession>A0A2U2N4V3</accession>
<proteinExistence type="predicted"/>
<reference evidence="3 4" key="1">
    <citation type="submission" date="2018-05" db="EMBL/GenBank/DDBJ databases">
        <title>Spiribacter halobius sp. nov., a moderately halophilic bacterium isolated from marine solar saltern.</title>
        <authorList>
            <person name="Zheng W.-S."/>
            <person name="Lu D.-C."/>
            <person name="Du Z.-J."/>
        </authorList>
    </citation>
    <scope>NUCLEOTIDE SEQUENCE [LARGE SCALE GENOMIC DNA]</scope>
    <source>
        <strain evidence="3 4">E85</strain>
    </source>
</reference>
<feature type="domain" description="AAA" evidence="2">
    <location>
        <begin position="1"/>
        <end position="165"/>
    </location>
</feature>
<evidence type="ECO:0000256" key="1">
    <source>
        <dbReference type="ARBA" id="ARBA00060876"/>
    </source>
</evidence>
<dbReference type="Pfam" id="PF13614">
    <property type="entry name" value="AAA_31"/>
    <property type="match status" value="1"/>
</dbReference>
<dbReference type="FunFam" id="3.40.50.300:FF:000285">
    <property type="entry name" value="Sporulation initiation inhibitor Soj"/>
    <property type="match status" value="1"/>
</dbReference>
<dbReference type="InterPro" id="IPR027417">
    <property type="entry name" value="P-loop_NTPase"/>
</dbReference>
<protein>
    <submittedName>
        <fullName evidence="3">ParA family protein</fullName>
    </submittedName>
</protein>
<dbReference type="InterPro" id="IPR050678">
    <property type="entry name" value="DNA_Partitioning_ATPase"/>
</dbReference>
<sequence>MRTIAVVNRKGGVGKTTTAANVAHALAADGYRVLALDLDPQGHLASALGADGGGPGIDGCLLRDAPLAQAVRPARDNLWLVPAGAELAEVEGLAGGPERGTRLARALTGLGEDFDLAVVDAPPSARLLAANALLAATDAVLPVPCEYLALDGLAGLLATLERLERVHGRVTRRWLAVTRYQGRRRLSREVRELLVARFPDQVLATAVRENAAVAEAPGFGRTVLEYAPRSHGAQDYTRLAADLMTGRTL</sequence>
<dbReference type="PIRSF" id="PIRSF009320">
    <property type="entry name" value="Nuc_binding_HP_1000"/>
    <property type="match status" value="1"/>
</dbReference>
<dbReference type="PANTHER" id="PTHR13696">
    <property type="entry name" value="P-LOOP CONTAINING NUCLEOSIDE TRIPHOSPHATE HYDROLASE"/>
    <property type="match status" value="1"/>
</dbReference>
<evidence type="ECO:0000259" key="2">
    <source>
        <dbReference type="Pfam" id="PF13614"/>
    </source>
</evidence>
<dbReference type="EMBL" id="QFFI01000007">
    <property type="protein sequence ID" value="PWG64132.1"/>
    <property type="molecule type" value="Genomic_DNA"/>
</dbReference>
<dbReference type="InterPro" id="IPR025669">
    <property type="entry name" value="AAA_dom"/>
</dbReference>
<name>A0A2U2N4V3_9GAMM</name>
<dbReference type="AlphaFoldDB" id="A0A2U2N4V3"/>
<dbReference type="RefSeq" id="WP_109677411.1">
    <property type="nucleotide sequence ID" value="NZ_CP086615.1"/>
</dbReference>
<evidence type="ECO:0000313" key="3">
    <source>
        <dbReference type="EMBL" id="PWG64132.1"/>
    </source>
</evidence>
<comment type="caution">
    <text evidence="3">The sequence shown here is derived from an EMBL/GenBank/DDBJ whole genome shotgun (WGS) entry which is preliminary data.</text>
</comment>
<comment type="similarity">
    <text evidence="1">To B.subtilis soj.</text>
</comment>
<gene>
    <name evidence="3" type="ORF">DEM34_06440</name>
</gene>
<keyword evidence="4" id="KW-1185">Reference proteome</keyword>
<dbReference type="SUPFAM" id="SSF52540">
    <property type="entry name" value="P-loop containing nucleoside triphosphate hydrolases"/>
    <property type="match status" value="1"/>
</dbReference>
<evidence type="ECO:0000313" key="4">
    <source>
        <dbReference type="Proteomes" id="UP000245474"/>
    </source>
</evidence>
<dbReference type="Gene3D" id="3.40.50.300">
    <property type="entry name" value="P-loop containing nucleotide triphosphate hydrolases"/>
    <property type="match status" value="1"/>
</dbReference>